<dbReference type="HOGENOM" id="CLU_451388_0_0_1"/>
<evidence type="ECO:0000313" key="13">
    <source>
        <dbReference type="Proteomes" id="UP000030755"/>
    </source>
</evidence>
<dbReference type="GO" id="GO:0016491">
    <property type="term" value="F:oxidoreductase activity"/>
    <property type="evidence" value="ECO:0007669"/>
    <property type="project" value="UniProtKB-KW"/>
</dbReference>
<dbReference type="InterPro" id="IPR036527">
    <property type="entry name" value="SCP2_sterol-bd_dom_sf"/>
</dbReference>
<dbReference type="InterPro" id="IPR051935">
    <property type="entry name" value="HSDL2"/>
</dbReference>
<gene>
    <name evidence="12" type="ORF">O9G_004476</name>
</gene>
<evidence type="ECO:0000256" key="1">
    <source>
        <dbReference type="ARBA" id="ARBA00004173"/>
    </source>
</evidence>
<feature type="compositionally biased region" description="Basic and acidic residues" evidence="10">
    <location>
        <begin position="81"/>
        <end position="115"/>
    </location>
</feature>
<dbReference type="Proteomes" id="UP000030755">
    <property type="component" value="Unassembled WGS sequence"/>
</dbReference>
<evidence type="ECO:0000256" key="5">
    <source>
        <dbReference type="ARBA" id="ARBA00023002"/>
    </source>
</evidence>
<sequence length="605" mass="68172">MTIVIPRDPVKAEKYTNSSSVLDDPFQESVYRLIPEVVPEKPHPPLYKSIFSNMAKSEYTTGTKPAASMGPVKVKVNPPKEFLKKHSKEPRLPPPKEFHYADKGLRPSVPSKKESPVIPKPTSMDFVTTNAVNIINSIPKEPYSYLTKKDYGKNPKYLDKRKEERHNEEVQRQREEALANENKQYQLLPEEERLSILAGLQAKLNKLNTDYQKLSLTVDTIPKINRKVGIENQLKALEQDIAKFSKPNMYVKKRLAQEGANIAIAAKTADPNPKVMNWNYFEQLPGTIYSAAEEIEKIGGKALPIQCDIRDEEQIKNAIEKTVASAISLTSTEETTSKKFDLMNQINLRGTFLMSKHAIPYLKKSSSPKILMISPPLCISEIKVIRKSNMLNGKNIAVNALWPKTVIDTAALQAIGNKEQMGTQGRKPEIMADAAYILLSQPASYTGIFAIDEELLKNESIPLEQYATTPGNKDFLPDFFLDEGYKHELPNRNKKDIKSPKPVDLQSNLAFNEMEKQFSLMNEFEKKSLMKSVKNLIVLAKINGILEFIIKGDEKEDKWILDLKKSGKIFRGAGDLKPDISITLKDEDFMALYSGKLSGISNISN</sequence>
<dbReference type="Pfam" id="PF00106">
    <property type="entry name" value="adh_short"/>
    <property type="match status" value="1"/>
</dbReference>
<dbReference type="InterPro" id="IPR003033">
    <property type="entry name" value="SCP2_sterol-bd_dom"/>
</dbReference>
<evidence type="ECO:0000256" key="10">
    <source>
        <dbReference type="SAM" id="MobiDB-lite"/>
    </source>
</evidence>
<dbReference type="PANTHER" id="PTHR42808">
    <property type="entry name" value="HYDROXYSTEROID DEHYDROGENASE-LIKE PROTEIN 2"/>
    <property type="match status" value="1"/>
</dbReference>
<dbReference type="PANTHER" id="PTHR42808:SF3">
    <property type="entry name" value="HYDROXYSTEROID DEHYDROGENASE-LIKE PROTEIN 2"/>
    <property type="match status" value="1"/>
</dbReference>
<dbReference type="InterPro" id="IPR002347">
    <property type="entry name" value="SDR_fam"/>
</dbReference>
<dbReference type="GO" id="GO:0005777">
    <property type="term" value="C:peroxisome"/>
    <property type="evidence" value="ECO:0007669"/>
    <property type="project" value="UniProtKB-SubCell"/>
</dbReference>
<dbReference type="Gene3D" id="3.40.50.720">
    <property type="entry name" value="NAD(P)-binding Rossmann-like Domain"/>
    <property type="match status" value="1"/>
</dbReference>
<keyword evidence="6" id="KW-0496">Mitochondrion</keyword>
<dbReference type="SUPFAM" id="SSF55718">
    <property type="entry name" value="SCP-like"/>
    <property type="match status" value="1"/>
</dbReference>
<dbReference type="STRING" id="988480.A0A075B2Q5"/>
<feature type="domain" description="Enkurin" evidence="11">
    <location>
        <begin position="160"/>
        <end position="252"/>
    </location>
</feature>
<evidence type="ECO:0000256" key="3">
    <source>
        <dbReference type="ARBA" id="ARBA00006484"/>
    </source>
</evidence>
<keyword evidence="7" id="KW-0576">Peroxisome</keyword>
<name>A0A075B2Q5_ROZAC</name>
<feature type="coiled-coil region" evidence="9">
    <location>
        <begin position="160"/>
        <end position="217"/>
    </location>
</feature>
<evidence type="ECO:0000256" key="6">
    <source>
        <dbReference type="ARBA" id="ARBA00023128"/>
    </source>
</evidence>
<dbReference type="SUPFAM" id="SSF51735">
    <property type="entry name" value="NAD(P)-binding Rossmann-fold domains"/>
    <property type="match status" value="1"/>
</dbReference>
<organism evidence="12 13">
    <name type="scientific">Rozella allomycis (strain CSF55)</name>
    <dbReference type="NCBI Taxonomy" id="988480"/>
    <lineage>
        <taxon>Eukaryota</taxon>
        <taxon>Fungi</taxon>
        <taxon>Fungi incertae sedis</taxon>
        <taxon>Cryptomycota</taxon>
        <taxon>Cryptomycota incertae sedis</taxon>
        <taxon>Rozella</taxon>
    </lineage>
</organism>
<evidence type="ECO:0000256" key="8">
    <source>
        <dbReference type="ARBA" id="ARBA00040243"/>
    </source>
</evidence>
<evidence type="ECO:0000256" key="2">
    <source>
        <dbReference type="ARBA" id="ARBA00004275"/>
    </source>
</evidence>
<dbReference type="InterPro" id="IPR027012">
    <property type="entry name" value="Enkurin_dom"/>
</dbReference>
<dbReference type="InterPro" id="IPR036291">
    <property type="entry name" value="NAD(P)-bd_dom_sf"/>
</dbReference>
<protein>
    <recommendedName>
        <fullName evidence="8">Hydroxysteroid dehydrogenase-like protein 2</fullName>
    </recommendedName>
</protein>
<dbReference type="AlphaFoldDB" id="A0A075B2Q5"/>
<evidence type="ECO:0000256" key="9">
    <source>
        <dbReference type="SAM" id="Coils"/>
    </source>
</evidence>
<comment type="subcellular location">
    <subcellularLocation>
        <location evidence="1">Mitochondrion</location>
    </subcellularLocation>
    <subcellularLocation>
        <location evidence="2">Peroxisome</location>
    </subcellularLocation>
</comment>
<dbReference type="Gene3D" id="3.30.1050.10">
    <property type="entry name" value="SCP2 sterol-binding domain"/>
    <property type="match status" value="1"/>
</dbReference>
<evidence type="ECO:0000313" key="12">
    <source>
        <dbReference type="EMBL" id="EPZ36887.1"/>
    </source>
</evidence>
<dbReference type="OrthoDB" id="2123594at2759"/>
<dbReference type="Pfam" id="PF02036">
    <property type="entry name" value="SCP2"/>
    <property type="match status" value="1"/>
</dbReference>
<comment type="similarity">
    <text evidence="3">Belongs to the short-chain dehydrogenases/reductases (SDR) family.</text>
</comment>
<dbReference type="PROSITE" id="PS51665">
    <property type="entry name" value="ENKURIN"/>
    <property type="match status" value="1"/>
</dbReference>
<evidence type="ECO:0000259" key="11">
    <source>
        <dbReference type="PROSITE" id="PS51665"/>
    </source>
</evidence>
<feature type="region of interest" description="Disordered" evidence="10">
    <location>
        <begin position="62"/>
        <end position="121"/>
    </location>
</feature>
<keyword evidence="13" id="KW-1185">Reference proteome</keyword>
<keyword evidence="4" id="KW-0521">NADP</keyword>
<keyword evidence="9" id="KW-0175">Coiled coil</keyword>
<keyword evidence="5" id="KW-0560">Oxidoreductase</keyword>
<dbReference type="GO" id="GO:0005739">
    <property type="term" value="C:mitochondrion"/>
    <property type="evidence" value="ECO:0007669"/>
    <property type="project" value="UniProtKB-SubCell"/>
</dbReference>
<proteinExistence type="inferred from homology"/>
<accession>A0A075B2Q5</accession>
<reference evidence="12 13" key="1">
    <citation type="journal article" date="2013" name="Curr. Biol.">
        <title>Shared signatures of parasitism and phylogenomics unite Cryptomycota and microsporidia.</title>
        <authorList>
            <person name="James T.Y."/>
            <person name="Pelin A."/>
            <person name="Bonen L."/>
            <person name="Ahrendt S."/>
            <person name="Sain D."/>
            <person name="Corradi N."/>
            <person name="Stajich J.E."/>
        </authorList>
    </citation>
    <scope>NUCLEOTIDE SEQUENCE [LARGE SCALE GENOMIC DNA]</scope>
    <source>
        <strain evidence="12 13">CSF55</strain>
    </source>
</reference>
<dbReference type="EMBL" id="KE560403">
    <property type="protein sequence ID" value="EPZ36887.1"/>
    <property type="molecule type" value="Genomic_DNA"/>
</dbReference>
<evidence type="ECO:0000256" key="7">
    <source>
        <dbReference type="ARBA" id="ARBA00023140"/>
    </source>
</evidence>
<dbReference type="Pfam" id="PF13864">
    <property type="entry name" value="Enkurin"/>
    <property type="match status" value="1"/>
</dbReference>
<evidence type="ECO:0000256" key="4">
    <source>
        <dbReference type="ARBA" id="ARBA00022857"/>
    </source>
</evidence>